<evidence type="ECO:0000256" key="1">
    <source>
        <dbReference type="SAM" id="MobiDB-lite"/>
    </source>
</evidence>
<dbReference type="Proteomes" id="UP001178461">
    <property type="component" value="Chromosome 11"/>
</dbReference>
<protein>
    <submittedName>
        <fullName evidence="2">Uncharacterized protein</fullName>
    </submittedName>
</protein>
<feature type="region of interest" description="Disordered" evidence="1">
    <location>
        <begin position="50"/>
        <end position="113"/>
    </location>
</feature>
<feature type="compositionally biased region" description="Low complexity" evidence="1">
    <location>
        <begin position="68"/>
        <end position="79"/>
    </location>
</feature>
<dbReference type="PANTHER" id="PTHR31617">
    <property type="entry name" value="TRANSMEMBRANE PROTEIN 171"/>
    <property type="match status" value="1"/>
</dbReference>
<name>A0AA35PIN7_9SAUR</name>
<dbReference type="Pfam" id="PF15471">
    <property type="entry name" value="TMEM171"/>
    <property type="match status" value="1"/>
</dbReference>
<dbReference type="EMBL" id="OX395136">
    <property type="protein sequence ID" value="CAI5787375.1"/>
    <property type="molecule type" value="Genomic_DNA"/>
</dbReference>
<proteinExistence type="predicted"/>
<evidence type="ECO:0000313" key="3">
    <source>
        <dbReference type="Proteomes" id="UP001178461"/>
    </source>
</evidence>
<dbReference type="PANTHER" id="PTHR31617:SF0">
    <property type="entry name" value="TRANSMEMBRANE PROTEIN 171"/>
    <property type="match status" value="1"/>
</dbReference>
<gene>
    <name evidence="2" type="ORF">PODLI_1B011532</name>
</gene>
<sequence length="205" mass="22535">MRDPSGQPQTLRHFPCPVAALRLADAGAPPRPVLRGLLLHPRGRACLAQDGALAGSGDRRERGKKSPRGSSSRSLRAAPTQRRQPPTPKGGGPAVGQRRSASLRAPQRREGGAPRAALLGAHIKKKQNINFVQESSVNEEEQLDPESFQVTVGDTVMVFPPPPPPYFADSLLLIEHRMLMHQTWLLEERMSYSIQCQDVIHLLRT</sequence>
<organism evidence="2 3">
    <name type="scientific">Podarcis lilfordi</name>
    <name type="common">Lilford's wall lizard</name>
    <dbReference type="NCBI Taxonomy" id="74358"/>
    <lineage>
        <taxon>Eukaryota</taxon>
        <taxon>Metazoa</taxon>
        <taxon>Chordata</taxon>
        <taxon>Craniata</taxon>
        <taxon>Vertebrata</taxon>
        <taxon>Euteleostomi</taxon>
        <taxon>Lepidosauria</taxon>
        <taxon>Squamata</taxon>
        <taxon>Bifurcata</taxon>
        <taxon>Unidentata</taxon>
        <taxon>Episquamata</taxon>
        <taxon>Laterata</taxon>
        <taxon>Lacertibaenia</taxon>
        <taxon>Lacertidae</taxon>
        <taxon>Podarcis</taxon>
    </lineage>
</organism>
<accession>A0AA35PIN7</accession>
<evidence type="ECO:0000313" key="2">
    <source>
        <dbReference type="EMBL" id="CAI5787375.1"/>
    </source>
</evidence>
<dbReference type="InterPro" id="IPR029173">
    <property type="entry name" value="TMEM171"/>
</dbReference>
<reference evidence="2" key="1">
    <citation type="submission" date="2022-12" db="EMBL/GenBank/DDBJ databases">
        <authorList>
            <person name="Alioto T."/>
            <person name="Alioto T."/>
            <person name="Gomez Garrido J."/>
        </authorList>
    </citation>
    <scope>NUCLEOTIDE SEQUENCE</scope>
</reference>
<dbReference type="AlphaFoldDB" id="A0AA35PIN7"/>
<keyword evidence="3" id="KW-1185">Reference proteome</keyword>